<reference evidence="1 2" key="1">
    <citation type="submission" date="2017-10" db="EMBL/GenBank/DDBJ databases">
        <title>Integration of genomic and chemical information greatly accelerates assignment of the full stereostructure of myelolactone, a potent inhibitor of myeloma from a marine-derived Micromonospora.</title>
        <authorList>
            <person name="Kim M.C."/>
            <person name="Machado H."/>
            <person name="Jensen P.R."/>
            <person name="Fenical W."/>
        </authorList>
    </citation>
    <scope>NUCLEOTIDE SEQUENCE [LARGE SCALE GENOMIC DNA]</scope>
    <source>
        <strain evidence="1 2">CNY-010</strain>
    </source>
</reference>
<name>A0A386WEX8_9ACTN</name>
<dbReference type="AlphaFoldDB" id="A0A386WEX8"/>
<dbReference type="KEGG" id="mtua:CSH63_05800"/>
<proteinExistence type="predicted"/>
<protein>
    <submittedName>
        <fullName evidence="1">Uncharacterized protein</fullName>
    </submittedName>
</protein>
<organism evidence="1 2">
    <name type="scientific">Micromonospora tulbaghiae</name>
    <dbReference type="NCBI Taxonomy" id="479978"/>
    <lineage>
        <taxon>Bacteria</taxon>
        <taxon>Bacillati</taxon>
        <taxon>Actinomycetota</taxon>
        <taxon>Actinomycetes</taxon>
        <taxon>Micromonosporales</taxon>
        <taxon>Micromonosporaceae</taxon>
        <taxon>Micromonospora</taxon>
    </lineage>
</organism>
<dbReference type="Proteomes" id="UP000267804">
    <property type="component" value="Chromosome"/>
</dbReference>
<evidence type="ECO:0000313" key="1">
    <source>
        <dbReference type="EMBL" id="AYF26956.1"/>
    </source>
</evidence>
<sequence>MLATRGERRLSGEWMSVVEACAALEVSVRTVQRSLKNPQQRATEWGGEGQGWRYKPLSTRGIYQLRRSWVKRKAGQPEM</sequence>
<accession>A0A386WEX8</accession>
<dbReference type="EMBL" id="CP024087">
    <property type="protein sequence ID" value="AYF26956.1"/>
    <property type="molecule type" value="Genomic_DNA"/>
</dbReference>
<evidence type="ECO:0000313" key="2">
    <source>
        <dbReference type="Proteomes" id="UP000267804"/>
    </source>
</evidence>
<gene>
    <name evidence="1" type="ORF">CSH63_05800</name>
</gene>